<name>A0A563VUH3_9CYAN</name>
<gene>
    <name evidence="8" type="primary">psaF</name>
    <name evidence="8" type="ORF">H1P_3030001</name>
</gene>
<keyword evidence="3 6" id="KW-0602">Photosynthesis</keyword>
<dbReference type="PANTHER" id="PTHR34939">
    <property type="entry name" value="PHOTOSYSTEM I REACTION CENTER SUBUNIT III, CHLOROPLASTIC"/>
    <property type="match status" value="1"/>
</dbReference>
<feature type="signal peptide" evidence="7">
    <location>
        <begin position="1"/>
        <end position="24"/>
    </location>
</feature>
<dbReference type="OrthoDB" id="512859at2"/>
<dbReference type="InterPro" id="IPR036577">
    <property type="entry name" value="PSI_PsaF_sf"/>
</dbReference>
<keyword evidence="4 6" id="KW-0603">Photosystem I</keyword>
<reference evidence="8 9" key="1">
    <citation type="submission" date="2019-01" db="EMBL/GenBank/DDBJ databases">
        <authorList>
            <person name="Brito A."/>
        </authorList>
    </citation>
    <scope>NUCLEOTIDE SEQUENCE [LARGE SCALE GENOMIC DNA]</scope>
    <source>
        <strain evidence="8">1</strain>
    </source>
</reference>
<keyword evidence="6" id="KW-0812">Transmembrane</keyword>
<dbReference type="Gene3D" id="1.10.8.110">
    <property type="entry name" value="Photosystem I PsaF, reaction centre subunit III"/>
    <property type="match status" value="1"/>
</dbReference>
<keyword evidence="6 7" id="KW-0732">Signal</keyword>
<evidence type="ECO:0000256" key="7">
    <source>
        <dbReference type="SAM" id="SignalP"/>
    </source>
</evidence>
<evidence type="ECO:0000256" key="5">
    <source>
        <dbReference type="ARBA" id="ARBA00033433"/>
    </source>
</evidence>
<keyword evidence="6" id="KW-0793">Thylakoid</keyword>
<dbReference type="InterPro" id="IPR003666">
    <property type="entry name" value="PSI_PsaF"/>
</dbReference>
<evidence type="ECO:0000256" key="3">
    <source>
        <dbReference type="ARBA" id="ARBA00022531"/>
    </source>
</evidence>
<organism evidence="8 9">
    <name type="scientific">Hyella patelloides LEGE 07179</name>
    <dbReference type="NCBI Taxonomy" id="945734"/>
    <lineage>
        <taxon>Bacteria</taxon>
        <taxon>Bacillati</taxon>
        <taxon>Cyanobacteriota</taxon>
        <taxon>Cyanophyceae</taxon>
        <taxon>Pleurocapsales</taxon>
        <taxon>Hyellaceae</taxon>
        <taxon>Hyella</taxon>
    </lineage>
</organism>
<sequence length="160" mass="17762">MKKKILPLILAIVICFAITPTASADGILVKCKDSQAYSERVASYPDNYYFNEPNLAYSEYLPCGEDDGLPHLVISWKNALDIAIAFSMFFYITGFIGWSGRSYLQTINKQKSPEQSEIFINLPVAIPSLVQGLLWPVLAVKELLSGELTAKDSEIPVSPR</sequence>
<comment type="similarity">
    <text evidence="1 6">Belongs to the PsaF family.</text>
</comment>
<dbReference type="GO" id="GO:0015979">
    <property type="term" value="P:photosynthesis"/>
    <property type="evidence" value="ECO:0007669"/>
    <property type="project" value="UniProtKB-UniRule"/>
</dbReference>
<proteinExistence type="inferred from homology"/>
<dbReference type="Pfam" id="PF02507">
    <property type="entry name" value="PSI_PsaF"/>
    <property type="match status" value="1"/>
</dbReference>
<protein>
    <recommendedName>
        <fullName evidence="2 6">Photosystem I reaction center subunit III</fullName>
    </recommendedName>
    <alternativeName>
        <fullName evidence="5 6">PSI-F</fullName>
    </alternativeName>
</protein>
<comment type="subcellular location">
    <subcellularLocation>
        <location evidence="6">Cellular thylakoid membrane</location>
    </subcellularLocation>
</comment>
<evidence type="ECO:0000256" key="2">
    <source>
        <dbReference type="ARBA" id="ARBA00016492"/>
    </source>
</evidence>
<dbReference type="GO" id="GO:0009538">
    <property type="term" value="C:photosystem I reaction center"/>
    <property type="evidence" value="ECO:0007669"/>
    <property type="project" value="UniProtKB-UniRule"/>
</dbReference>
<accession>A0A563VUH3</accession>
<keyword evidence="9" id="KW-1185">Reference proteome</keyword>
<keyword evidence="6" id="KW-0472">Membrane</keyword>
<dbReference type="RefSeq" id="WP_144873828.1">
    <property type="nucleotide sequence ID" value="NZ_LR214044.1"/>
</dbReference>
<dbReference type="PANTHER" id="PTHR34939:SF1">
    <property type="entry name" value="PHOTOSYSTEM I REACTION CENTER SUBUNIT III, CHLOROPLASTIC"/>
    <property type="match status" value="1"/>
</dbReference>
<feature type="chain" id="PRO_5022139167" description="Photosystem I reaction center subunit III" evidence="7">
    <location>
        <begin position="25"/>
        <end position="160"/>
    </location>
</feature>
<dbReference type="Proteomes" id="UP000320055">
    <property type="component" value="Unassembled WGS sequence"/>
</dbReference>
<comment type="function">
    <text evidence="6">Participates in efficiency of electron transfer from plastocyanin to P700 (or cytochrome c553 in algae and cyanobacteria). This plastocyanin-docking protein contributes to the specific association of plastocyanin to PSI.</text>
</comment>
<dbReference type="EMBL" id="CAACVJ010000228">
    <property type="protein sequence ID" value="VEP15058.1"/>
    <property type="molecule type" value="Genomic_DNA"/>
</dbReference>
<dbReference type="GO" id="GO:0031676">
    <property type="term" value="C:plasma membrane-derived thylakoid membrane"/>
    <property type="evidence" value="ECO:0007669"/>
    <property type="project" value="UniProtKB-SubCell"/>
</dbReference>
<dbReference type="SUPFAM" id="SSF81536">
    <property type="entry name" value="Subunit III of photosystem I reaction centre, PsaF"/>
    <property type="match status" value="1"/>
</dbReference>
<dbReference type="AlphaFoldDB" id="A0A563VUH3"/>
<evidence type="ECO:0000313" key="8">
    <source>
        <dbReference type="EMBL" id="VEP15058.1"/>
    </source>
</evidence>
<feature type="transmembrane region" description="Helical" evidence="6">
    <location>
        <begin position="118"/>
        <end position="138"/>
    </location>
</feature>
<evidence type="ECO:0000313" key="9">
    <source>
        <dbReference type="Proteomes" id="UP000320055"/>
    </source>
</evidence>
<evidence type="ECO:0000256" key="1">
    <source>
        <dbReference type="ARBA" id="ARBA00008386"/>
    </source>
</evidence>
<feature type="transmembrane region" description="Helical" evidence="6">
    <location>
        <begin position="79"/>
        <end position="98"/>
    </location>
</feature>
<keyword evidence="6" id="KW-1133">Transmembrane helix</keyword>
<evidence type="ECO:0000256" key="4">
    <source>
        <dbReference type="ARBA" id="ARBA00022836"/>
    </source>
</evidence>
<evidence type="ECO:0000256" key="6">
    <source>
        <dbReference type="RuleBase" id="RU368107"/>
    </source>
</evidence>